<dbReference type="GO" id="GO:0030288">
    <property type="term" value="C:outer membrane-bounded periplasmic space"/>
    <property type="evidence" value="ECO:0007669"/>
    <property type="project" value="TreeGrafter"/>
</dbReference>
<evidence type="ECO:0000256" key="12">
    <source>
        <dbReference type="ARBA" id="ARBA00023136"/>
    </source>
</evidence>
<dbReference type="InterPro" id="IPR001264">
    <property type="entry name" value="Glyco_trans_51"/>
</dbReference>
<keyword evidence="7" id="KW-0328">Glycosyltransferase</keyword>
<dbReference type="FunFam" id="1.10.3810.10:FF:000001">
    <property type="entry name" value="Penicillin-binding protein 1A"/>
    <property type="match status" value="1"/>
</dbReference>
<evidence type="ECO:0000256" key="11">
    <source>
        <dbReference type="ARBA" id="ARBA00022984"/>
    </source>
</evidence>
<proteinExistence type="inferred from homology"/>
<organism evidence="21 22">
    <name type="scientific">Melghiribacillus thermohalophilus</name>
    <dbReference type="NCBI Taxonomy" id="1324956"/>
    <lineage>
        <taxon>Bacteria</taxon>
        <taxon>Bacillati</taxon>
        <taxon>Bacillota</taxon>
        <taxon>Bacilli</taxon>
        <taxon>Bacillales</taxon>
        <taxon>Bacillaceae</taxon>
        <taxon>Melghiribacillus</taxon>
    </lineage>
</organism>
<evidence type="ECO:0000256" key="4">
    <source>
        <dbReference type="ARBA" id="ARBA00022475"/>
    </source>
</evidence>
<keyword evidence="18" id="KW-1133">Transmembrane helix</keyword>
<keyword evidence="5" id="KW-0121">Carboxypeptidase</keyword>
<evidence type="ECO:0000256" key="2">
    <source>
        <dbReference type="ARBA" id="ARBA00007090"/>
    </source>
</evidence>
<comment type="catalytic activity">
    <reaction evidence="16">
        <text>[GlcNAc-(1-&gt;4)-Mur2Ac(oyl-L-Ala-gamma-D-Glu-L-Lys-D-Ala-D-Ala)](n)-di-trans,octa-cis-undecaprenyl diphosphate + beta-D-GlcNAc-(1-&gt;4)-Mur2Ac(oyl-L-Ala-gamma-D-Glu-L-Lys-D-Ala-D-Ala)-di-trans,octa-cis-undecaprenyl diphosphate = [GlcNAc-(1-&gt;4)-Mur2Ac(oyl-L-Ala-gamma-D-Glu-L-Lys-D-Ala-D-Ala)](n+1)-di-trans,octa-cis-undecaprenyl diphosphate + di-trans,octa-cis-undecaprenyl diphosphate + H(+)</text>
        <dbReference type="Rhea" id="RHEA:23708"/>
        <dbReference type="Rhea" id="RHEA-COMP:9602"/>
        <dbReference type="Rhea" id="RHEA-COMP:9603"/>
        <dbReference type="ChEBI" id="CHEBI:15378"/>
        <dbReference type="ChEBI" id="CHEBI:58405"/>
        <dbReference type="ChEBI" id="CHEBI:60033"/>
        <dbReference type="ChEBI" id="CHEBI:78435"/>
        <dbReference type="EC" id="2.4.99.28"/>
    </reaction>
</comment>
<feature type="domain" description="Penicillin-binding protein transpeptidase" evidence="19">
    <location>
        <begin position="323"/>
        <end position="598"/>
    </location>
</feature>
<evidence type="ECO:0000256" key="16">
    <source>
        <dbReference type="ARBA" id="ARBA00049902"/>
    </source>
</evidence>
<evidence type="ECO:0000256" key="10">
    <source>
        <dbReference type="ARBA" id="ARBA00022960"/>
    </source>
</evidence>
<feature type="compositionally biased region" description="Basic and acidic residues" evidence="17">
    <location>
        <begin position="649"/>
        <end position="679"/>
    </location>
</feature>
<keyword evidence="10" id="KW-0133">Cell shape</keyword>
<keyword evidence="12 18" id="KW-0472">Membrane</keyword>
<evidence type="ECO:0000313" key="22">
    <source>
        <dbReference type="Proteomes" id="UP000294650"/>
    </source>
</evidence>
<evidence type="ECO:0000256" key="6">
    <source>
        <dbReference type="ARBA" id="ARBA00022670"/>
    </source>
</evidence>
<evidence type="ECO:0000256" key="14">
    <source>
        <dbReference type="ARBA" id="ARBA00023316"/>
    </source>
</evidence>
<evidence type="ECO:0000256" key="13">
    <source>
        <dbReference type="ARBA" id="ARBA00023268"/>
    </source>
</evidence>
<comment type="subcellular location">
    <subcellularLocation>
        <location evidence="1">Cell membrane</location>
    </subcellularLocation>
</comment>
<dbReference type="GO" id="GO:0008658">
    <property type="term" value="F:penicillin binding"/>
    <property type="evidence" value="ECO:0007669"/>
    <property type="project" value="InterPro"/>
</dbReference>
<keyword evidence="22" id="KW-1185">Reference proteome</keyword>
<dbReference type="PANTHER" id="PTHR32282">
    <property type="entry name" value="BINDING PROTEIN TRANSPEPTIDASE, PUTATIVE-RELATED"/>
    <property type="match status" value="1"/>
</dbReference>
<dbReference type="GO" id="GO:0008955">
    <property type="term" value="F:peptidoglycan glycosyltransferase activity"/>
    <property type="evidence" value="ECO:0007669"/>
    <property type="project" value="UniProtKB-EC"/>
</dbReference>
<dbReference type="InterPro" id="IPR001460">
    <property type="entry name" value="PCN-bd_Tpept"/>
</dbReference>
<gene>
    <name evidence="21" type="ORF">EDD68_10249</name>
</gene>
<protein>
    <submittedName>
        <fullName evidence="21">Monofunctional biosynthetic peptidoglycan transglycosylase</fullName>
    </submittedName>
</protein>
<keyword evidence="4" id="KW-1003">Cell membrane</keyword>
<dbReference type="Gene3D" id="3.40.710.10">
    <property type="entry name" value="DD-peptidase/beta-lactamase superfamily"/>
    <property type="match status" value="1"/>
</dbReference>
<dbReference type="Gene3D" id="1.10.3810.10">
    <property type="entry name" value="Biosynthetic peptidoglycan transglycosylase-like"/>
    <property type="match status" value="1"/>
</dbReference>
<dbReference type="OrthoDB" id="9766909at2"/>
<dbReference type="InterPro" id="IPR012338">
    <property type="entry name" value="Beta-lactam/transpept-like"/>
</dbReference>
<evidence type="ECO:0000259" key="20">
    <source>
        <dbReference type="Pfam" id="PF00912"/>
    </source>
</evidence>
<evidence type="ECO:0000256" key="9">
    <source>
        <dbReference type="ARBA" id="ARBA00022801"/>
    </source>
</evidence>
<dbReference type="GO" id="GO:0009002">
    <property type="term" value="F:serine-type D-Ala-D-Ala carboxypeptidase activity"/>
    <property type="evidence" value="ECO:0007669"/>
    <property type="project" value="UniProtKB-EC"/>
</dbReference>
<accession>A0A4R3NBZ7</accession>
<dbReference type="GO" id="GO:0005886">
    <property type="term" value="C:plasma membrane"/>
    <property type="evidence" value="ECO:0007669"/>
    <property type="project" value="UniProtKB-SubCell"/>
</dbReference>
<keyword evidence="8" id="KW-0808">Transferase</keyword>
<sequence length="690" mass="78484">MAFVRLLKRTLPWVLYIGASSIVLIALFIAGLYFSLYLQGPPSLTSEQNTVIFAGKEQVIGVKHGNESRYWVELDDISPYLKKAFIVTEDQHFYEHNGFDFKRIVAAVGKNILAMDKIQGASTITQQYARNLYLNHEKTWERKLKEAIHTIRLEMFYDKDRIFEGYLNTIYFGHGNYGIEAASRYYFDKHADELTLEEAALLVAIPKGPSYYSPILYPEHAIQRQRMILKQMHEHGVITAKEYQQALAKKIIIEPEKRDVEEVAPYFQDAVVREAMNILSVTKEELYTGGYHIYTTLDVDRQSELEKTIEQTIDQESSIQIAGVSMDPETGAIQALVGGRNYDKSPYNRAIQAKRMAGSTFKPFLYYAALKNGYTPVTSLMSKPTYFQLENGQTYQPSNYNGYYAYAPITMTQALALSDNIYAVKTNLFLKPETLVETARTFGIRSDLPAVPSLALGTASVSVLEMTEAYSKLANNGKQVIPHTVTKITNHRGKVIYSREDSKPEQVLDPQVTYVLTHMMTGIFDESLNGYSSVTGASINHMLTRTYAGKSGTTNSDSWMIGFTPQLVTAIWTGYDKNQEMTKVEEKGYAKEIWAAYMEKAHEDLPIDVFRPPEGVTGVYIDPQTGKIATKHCPNRRLTFFIEGTEPRSRCDEHVPEEGLKEEDRIPDGQKSREKQEKKRGWRSIFDWLF</sequence>
<reference evidence="21 22" key="1">
    <citation type="submission" date="2019-03" db="EMBL/GenBank/DDBJ databases">
        <title>Genomic Encyclopedia of Type Strains, Phase IV (KMG-IV): sequencing the most valuable type-strain genomes for metagenomic binning, comparative biology and taxonomic classification.</title>
        <authorList>
            <person name="Goeker M."/>
        </authorList>
    </citation>
    <scope>NUCLEOTIDE SEQUENCE [LARGE SCALE GENOMIC DNA]</scope>
    <source>
        <strain evidence="21 22">DSM 25894</strain>
    </source>
</reference>
<keyword evidence="13" id="KW-0511">Multifunctional enzyme</keyword>
<dbReference type="InterPro" id="IPR050396">
    <property type="entry name" value="Glycosyltr_51/Transpeptidase"/>
</dbReference>
<feature type="region of interest" description="Disordered" evidence="17">
    <location>
        <begin position="649"/>
        <end position="680"/>
    </location>
</feature>
<evidence type="ECO:0000256" key="1">
    <source>
        <dbReference type="ARBA" id="ARBA00004236"/>
    </source>
</evidence>
<dbReference type="GO" id="GO:0009252">
    <property type="term" value="P:peptidoglycan biosynthetic process"/>
    <property type="evidence" value="ECO:0007669"/>
    <property type="project" value="UniProtKB-KW"/>
</dbReference>
<evidence type="ECO:0000256" key="18">
    <source>
        <dbReference type="SAM" id="Phobius"/>
    </source>
</evidence>
<dbReference type="GO" id="GO:0071555">
    <property type="term" value="P:cell wall organization"/>
    <property type="evidence" value="ECO:0007669"/>
    <property type="project" value="UniProtKB-KW"/>
</dbReference>
<dbReference type="SUPFAM" id="SSF53955">
    <property type="entry name" value="Lysozyme-like"/>
    <property type="match status" value="1"/>
</dbReference>
<dbReference type="InterPro" id="IPR023346">
    <property type="entry name" value="Lysozyme-like_dom_sf"/>
</dbReference>
<dbReference type="Pfam" id="PF00905">
    <property type="entry name" value="Transpeptidase"/>
    <property type="match status" value="1"/>
</dbReference>
<keyword evidence="11" id="KW-0573">Peptidoglycan synthesis</keyword>
<evidence type="ECO:0000256" key="7">
    <source>
        <dbReference type="ARBA" id="ARBA00022676"/>
    </source>
</evidence>
<name>A0A4R3NBZ7_9BACI</name>
<dbReference type="GO" id="GO:0006508">
    <property type="term" value="P:proteolysis"/>
    <property type="evidence" value="ECO:0007669"/>
    <property type="project" value="UniProtKB-KW"/>
</dbReference>
<dbReference type="EMBL" id="SMAN01000002">
    <property type="protein sequence ID" value="TCT26348.1"/>
    <property type="molecule type" value="Genomic_DNA"/>
</dbReference>
<dbReference type="RefSeq" id="WP_132370715.1">
    <property type="nucleotide sequence ID" value="NZ_SMAN01000002.1"/>
</dbReference>
<evidence type="ECO:0000256" key="15">
    <source>
        <dbReference type="ARBA" id="ARBA00034000"/>
    </source>
</evidence>
<feature type="transmembrane region" description="Helical" evidence="18">
    <location>
        <begin position="12"/>
        <end position="38"/>
    </location>
</feature>
<evidence type="ECO:0000259" key="19">
    <source>
        <dbReference type="Pfam" id="PF00905"/>
    </source>
</evidence>
<evidence type="ECO:0000256" key="8">
    <source>
        <dbReference type="ARBA" id="ARBA00022679"/>
    </source>
</evidence>
<comment type="similarity">
    <text evidence="2">In the C-terminal section; belongs to the transpeptidase family.</text>
</comment>
<dbReference type="AlphaFoldDB" id="A0A4R3NBZ7"/>
<keyword evidence="9" id="KW-0378">Hydrolase</keyword>
<evidence type="ECO:0000256" key="17">
    <source>
        <dbReference type="SAM" id="MobiDB-lite"/>
    </source>
</evidence>
<keyword evidence="18" id="KW-0812">Transmembrane</keyword>
<dbReference type="InterPro" id="IPR036950">
    <property type="entry name" value="PBP_transglycosylase"/>
</dbReference>
<comment type="caution">
    <text evidence="21">The sequence shown here is derived from an EMBL/GenBank/DDBJ whole genome shotgun (WGS) entry which is preliminary data.</text>
</comment>
<comment type="catalytic activity">
    <reaction evidence="15">
        <text>Preferential cleavage: (Ac)2-L-Lys-D-Ala-|-D-Ala. Also transpeptidation of peptidyl-alanyl moieties that are N-acyl substituents of D-alanine.</text>
        <dbReference type="EC" id="3.4.16.4"/>
    </reaction>
</comment>
<feature type="domain" description="Glycosyl transferase family 51" evidence="20">
    <location>
        <begin position="62"/>
        <end position="233"/>
    </location>
</feature>
<dbReference type="NCBIfam" id="TIGR02074">
    <property type="entry name" value="PBP_1a_fam"/>
    <property type="match status" value="1"/>
</dbReference>
<dbReference type="GO" id="GO:0008360">
    <property type="term" value="P:regulation of cell shape"/>
    <property type="evidence" value="ECO:0007669"/>
    <property type="project" value="UniProtKB-KW"/>
</dbReference>
<dbReference type="PANTHER" id="PTHR32282:SF11">
    <property type="entry name" value="PENICILLIN-BINDING PROTEIN 1B"/>
    <property type="match status" value="1"/>
</dbReference>
<keyword evidence="14" id="KW-0961">Cell wall biogenesis/degradation</keyword>
<dbReference type="Proteomes" id="UP000294650">
    <property type="component" value="Unassembled WGS sequence"/>
</dbReference>
<dbReference type="SUPFAM" id="SSF56601">
    <property type="entry name" value="beta-lactamase/transpeptidase-like"/>
    <property type="match status" value="1"/>
</dbReference>
<comment type="similarity">
    <text evidence="3">In the N-terminal section; belongs to the glycosyltransferase 51 family.</text>
</comment>
<evidence type="ECO:0000256" key="5">
    <source>
        <dbReference type="ARBA" id="ARBA00022645"/>
    </source>
</evidence>
<evidence type="ECO:0000313" key="21">
    <source>
        <dbReference type="EMBL" id="TCT26348.1"/>
    </source>
</evidence>
<dbReference type="Pfam" id="PF00912">
    <property type="entry name" value="Transgly"/>
    <property type="match status" value="1"/>
</dbReference>
<evidence type="ECO:0000256" key="3">
    <source>
        <dbReference type="ARBA" id="ARBA00007739"/>
    </source>
</evidence>
<keyword evidence="6" id="KW-0645">Protease</keyword>